<feature type="signal peptide" evidence="2">
    <location>
        <begin position="1"/>
        <end position="22"/>
    </location>
</feature>
<dbReference type="Proteomes" id="UP000501568">
    <property type="component" value="Chromosome"/>
</dbReference>
<keyword evidence="4" id="KW-1185">Reference proteome</keyword>
<evidence type="ECO:0000256" key="2">
    <source>
        <dbReference type="SAM" id="SignalP"/>
    </source>
</evidence>
<feature type="region of interest" description="Disordered" evidence="1">
    <location>
        <begin position="113"/>
        <end position="141"/>
    </location>
</feature>
<evidence type="ECO:0000313" key="3">
    <source>
        <dbReference type="EMBL" id="QIG78814.1"/>
    </source>
</evidence>
<keyword evidence="2" id="KW-0732">Signal</keyword>
<feature type="compositionally biased region" description="Basic and acidic residues" evidence="1">
    <location>
        <begin position="123"/>
        <end position="141"/>
    </location>
</feature>
<name>A0A6G6Y1J8_9SPHN</name>
<dbReference type="EMBL" id="CP049109">
    <property type="protein sequence ID" value="QIG78814.1"/>
    <property type="molecule type" value="Genomic_DNA"/>
</dbReference>
<dbReference type="AlphaFoldDB" id="A0A6G6Y1J8"/>
<organism evidence="3 4">
    <name type="scientific">Stakelama tenebrarum</name>
    <dbReference type="NCBI Taxonomy" id="2711215"/>
    <lineage>
        <taxon>Bacteria</taxon>
        <taxon>Pseudomonadati</taxon>
        <taxon>Pseudomonadota</taxon>
        <taxon>Alphaproteobacteria</taxon>
        <taxon>Sphingomonadales</taxon>
        <taxon>Sphingomonadaceae</taxon>
        <taxon>Stakelama</taxon>
    </lineage>
</organism>
<proteinExistence type="predicted"/>
<evidence type="ECO:0000313" key="4">
    <source>
        <dbReference type="Proteomes" id="UP000501568"/>
    </source>
</evidence>
<evidence type="ECO:0000256" key="1">
    <source>
        <dbReference type="SAM" id="MobiDB-lite"/>
    </source>
</evidence>
<gene>
    <name evidence="3" type="ORF">G5C33_02745</name>
</gene>
<protein>
    <recommendedName>
        <fullName evidence="5">Secreted protein</fullName>
    </recommendedName>
</protein>
<sequence>MGHIASTLSLIFALSLAAPAVAQDRDTRELGVETSIPFADNNGIRNWEAGEVGSNALYVQDNRRRWYRVELVGPCMSHHGSFQLVYQTGPMGSFDTRTRVASSDFPGQWCNVVSVKTSAPPPGHDDRRGDAEEGRSGEEKQ</sequence>
<reference evidence="3 4" key="1">
    <citation type="submission" date="2020-02" db="EMBL/GenBank/DDBJ databases">
        <authorList>
            <person name="Zheng R.K."/>
            <person name="Sun C.M."/>
        </authorList>
    </citation>
    <scope>NUCLEOTIDE SEQUENCE [LARGE SCALE GENOMIC DNA]</scope>
    <source>
        <strain evidence="4">zrk23</strain>
    </source>
</reference>
<evidence type="ECO:0008006" key="5">
    <source>
        <dbReference type="Google" id="ProtNLM"/>
    </source>
</evidence>
<dbReference type="RefSeq" id="WP_165325813.1">
    <property type="nucleotide sequence ID" value="NZ_CP049109.1"/>
</dbReference>
<dbReference type="KEGG" id="spzr:G5C33_02745"/>
<accession>A0A6G6Y1J8</accession>
<feature type="chain" id="PRO_5026160641" description="Secreted protein" evidence="2">
    <location>
        <begin position="23"/>
        <end position="141"/>
    </location>
</feature>